<evidence type="ECO:0000256" key="3">
    <source>
        <dbReference type="SAM" id="MobiDB-lite"/>
    </source>
</evidence>
<dbReference type="SUPFAM" id="SSF46689">
    <property type="entry name" value="Homeodomain-like"/>
    <property type="match status" value="2"/>
</dbReference>
<feature type="compositionally biased region" description="Acidic residues" evidence="3">
    <location>
        <begin position="452"/>
        <end position="465"/>
    </location>
</feature>
<evidence type="ECO:0000313" key="6">
    <source>
        <dbReference type="RefSeq" id="XP_049303745.1"/>
    </source>
</evidence>
<reference evidence="5" key="1">
    <citation type="submission" date="2025-05" db="UniProtKB">
        <authorList>
            <consortium name="RefSeq"/>
        </authorList>
    </citation>
    <scope>NUCLEOTIDE SEQUENCE [LARGE SCALE GENOMIC DNA]</scope>
</reference>
<dbReference type="PROSITE" id="PS51253">
    <property type="entry name" value="HTH_CENPB"/>
    <property type="match status" value="1"/>
</dbReference>
<comment type="subcellular location">
    <subcellularLocation>
        <location evidence="1">Nucleus</location>
    </subcellularLocation>
</comment>
<name>A0ABM3J3D5_BACDO</name>
<sequence>MSNKRKKNTLSLETKVKILEKLDKGVQGNRLALDFNVSKSAISYIKSNRSSILNAVSNTYQEASNKTVHSAEYPKMESRLYEWFLKQRERKCTLTATILKEKAKQIFGEEYPDKNKNAFRASDGWFTKFKKRHGIRFLKIGGEILSSDIASITPFIHRFRAKVTEMGLIESQLYNVDETGLFYRCLPDKTYVSACEKSAPGYKIQKERISILLGSNADGSHKLVPLVIGKAKNPRSFKGFKNPLHYNFSKNAWMTSRIFHDWFHKIFINEVIQFSQKNNLPPKALLLIDNCSAHAPIEHLQSKDGNIVAYFLPPNVTAAVQPMDQNPIKLTKLVYRSKLLAEIIAEGGALNSLLKSHSIRKAIIFLKQAWDEITPKVMRNSWSKLLNWDSDQYDSDDDVPLAELLNKNEDCNESLQVNQTLLAEIDPNSFMCIADIEKWNEDEFEDRTGDDLSSDDEFSDSSEDDVVDDTPVISNVIAIESVNNLINWCNKSELSSSKHMANLLALRNDIVISDLKKPKKQTNITDYMANKN</sequence>
<keyword evidence="5" id="KW-1185">Reference proteome</keyword>
<feature type="region of interest" description="Disordered" evidence="3">
    <location>
        <begin position="444"/>
        <end position="465"/>
    </location>
</feature>
<dbReference type="PANTHER" id="PTHR19303:SF16">
    <property type="entry name" value="JERKY PROTEIN HOMOLOG-LIKE"/>
    <property type="match status" value="1"/>
</dbReference>
<dbReference type="Pfam" id="PF03184">
    <property type="entry name" value="DDE_1"/>
    <property type="match status" value="1"/>
</dbReference>
<proteinExistence type="predicted"/>
<dbReference type="InterPro" id="IPR009057">
    <property type="entry name" value="Homeodomain-like_sf"/>
</dbReference>
<reference evidence="6" key="2">
    <citation type="submission" date="2025-08" db="UniProtKB">
        <authorList>
            <consortium name="RefSeq"/>
        </authorList>
    </citation>
    <scope>IDENTIFICATION</scope>
    <source>
        <tissue evidence="6">Adult</tissue>
    </source>
</reference>
<evidence type="ECO:0000313" key="5">
    <source>
        <dbReference type="Proteomes" id="UP001652620"/>
    </source>
</evidence>
<evidence type="ECO:0000259" key="4">
    <source>
        <dbReference type="PROSITE" id="PS51253"/>
    </source>
</evidence>
<dbReference type="Gene3D" id="1.10.10.60">
    <property type="entry name" value="Homeodomain-like"/>
    <property type="match status" value="2"/>
</dbReference>
<evidence type="ECO:0000256" key="2">
    <source>
        <dbReference type="ARBA" id="ARBA00023125"/>
    </source>
</evidence>
<gene>
    <name evidence="6" type="primary">LOC125776278</name>
</gene>
<keyword evidence="2" id="KW-0238">DNA-binding</keyword>
<dbReference type="Pfam" id="PF03221">
    <property type="entry name" value="HTH_Tnp_Tc5"/>
    <property type="match status" value="1"/>
</dbReference>
<evidence type="ECO:0000256" key="1">
    <source>
        <dbReference type="ARBA" id="ARBA00004123"/>
    </source>
</evidence>
<protein>
    <submittedName>
        <fullName evidence="6">Jerky protein homolog-like</fullName>
    </submittedName>
</protein>
<dbReference type="PANTHER" id="PTHR19303">
    <property type="entry name" value="TRANSPOSON"/>
    <property type="match status" value="1"/>
</dbReference>
<dbReference type="GeneID" id="125776278"/>
<dbReference type="Proteomes" id="UP001652620">
    <property type="component" value="Chromosome 1"/>
</dbReference>
<dbReference type="SMART" id="SM00674">
    <property type="entry name" value="CENPB"/>
    <property type="match status" value="1"/>
</dbReference>
<accession>A0ABM3J3D5</accession>
<organism evidence="5 6">
    <name type="scientific">Bactrocera dorsalis</name>
    <name type="common">Oriental fruit fly</name>
    <name type="synonym">Dacus dorsalis</name>
    <dbReference type="NCBI Taxonomy" id="27457"/>
    <lineage>
        <taxon>Eukaryota</taxon>
        <taxon>Metazoa</taxon>
        <taxon>Ecdysozoa</taxon>
        <taxon>Arthropoda</taxon>
        <taxon>Hexapoda</taxon>
        <taxon>Insecta</taxon>
        <taxon>Pterygota</taxon>
        <taxon>Neoptera</taxon>
        <taxon>Endopterygota</taxon>
        <taxon>Diptera</taxon>
        <taxon>Brachycera</taxon>
        <taxon>Muscomorpha</taxon>
        <taxon>Tephritoidea</taxon>
        <taxon>Tephritidae</taxon>
        <taxon>Bactrocera</taxon>
        <taxon>Bactrocera</taxon>
    </lineage>
</organism>
<feature type="domain" description="HTH CENPB-type" evidence="4">
    <location>
        <begin position="64"/>
        <end position="139"/>
    </location>
</feature>
<dbReference type="InterPro" id="IPR050863">
    <property type="entry name" value="CenT-Element_Derived"/>
</dbReference>
<dbReference type="InterPro" id="IPR006600">
    <property type="entry name" value="HTH_CenpB_DNA-bd_dom"/>
</dbReference>
<dbReference type="RefSeq" id="XP_049303745.1">
    <property type="nucleotide sequence ID" value="XM_049447788.1"/>
</dbReference>
<dbReference type="InterPro" id="IPR004875">
    <property type="entry name" value="DDE_SF_endonuclease_dom"/>
</dbReference>